<evidence type="ECO:0000256" key="1">
    <source>
        <dbReference type="SAM" id="SignalP"/>
    </source>
</evidence>
<name>A0A5B8KXZ7_9HYPH</name>
<dbReference type="RefSeq" id="WP_146299143.1">
    <property type="nucleotide sequence ID" value="NZ_CP042301.2"/>
</dbReference>
<protein>
    <submittedName>
        <fullName evidence="2">Uncharacterized protein</fullName>
    </submittedName>
</protein>
<dbReference type="EMBL" id="CP042301">
    <property type="protein sequence ID" value="QDZ00495.1"/>
    <property type="molecule type" value="Genomic_DNA"/>
</dbReference>
<dbReference type="KEGG" id="niy:FQ775_08940"/>
<feature type="chain" id="PRO_5022742290" evidence="1">
    <location>
        <begin position="21"/>
        <end position="90"/>
    </location>
</feature>
<keyword evidence="3" id="KW-1185">Reference proteome</keyword>
<feature type="signal peptide" evidence="1">
    <location>
        <begin position="1"/>
        <end position="20"/>
    </location>
</feature>
<evidence type="ECO:0000313" key="3">
    <source>
        <dbReference type="Proteomes" id="UP000321389"/>
    </source>
</evidence>
<organism evidence="2 3">
    <name type="scientific">Nitratireductor mangrovi</name>
    <dbReference type="NCBI Taxonomy" id="2599600"/>
    <lineage>
        <taxon>Bacteria</taxon>
        <taxon>Pseudomonadati</taxon>
        <taxon>Pseudomonadota</taxon>
        <taxon>Alphaproteobacteria</taxon>
        <taxon>Hyphomicrobiales</taxon>
        <taxon>Phyllobacteriaceae</taxon>
        <taxon>Nitratireductor</taxon>
    </lineage>
</organism>
<gene>
    <name evidence="2" type="ORF">FQ775_08940</name>
</gene>
<evidence type="ECO:0000313" key="2">
    <source>
        <dbReference type="EMBL" id="QDZ00495.1"/>
    </source>
</evidence>
<keyword evidence="1" id="KW-0732">Signal</keyword>
<proteinExistence type="predicted"/>
<accession>A0A5B8KXZ7</accession>
<sequence>MKIRIMTCAALLALATPAIAGPNFDRNIDAAAARLLAERIGDIRGTFDIGHEPVFVDLSRTTGAIGDYGKGWEDGLARAREPKPIDWTVN</sequence>
<dbReference type="OrthoDB" id="8101336at2"/>
<dbReference type="Proteomes" id="UP000321389">
    <property type="component" value="Chromosome"/>
</dbReference>
<reference evidence="2" key="1">
    <citation type="submission" date="2020-04" db="EMBL/GenBank/DDBJ databases">
        <title>Nitratireductor sp. nov. isolated from mangrove soil.</title>
        <authorList>
            <person name="Ye Y."/>
        </authorList>
    </citation>
    <scope>NUCLEOTIDE SEQUENCE</scope>
    <source>
        <strain evidence="2">SY7</strain>
    </source>
</reference>
<dbReference type="AlphaFoldDB" id="A0A5B8KXZ7"/>